<comment type="domain">
    <text evidence="6">Lacks alpha-helical transmembrane segments, suggesting that it resides in the membrane via beta-sheet conformations similar to those predicted for other outer membrane proteins and porin.</text>
</comment>
<dbReference type="Proteomes" id="UP000294933">
    <property type="component" value="Unassembled WGS sequence"/>
</dbReference>
<dbReference type="PANTHER" id="PTHR28035">
    <property type="entry name" value="MITOCHONDRIAL DISTRIBUTION AND MORPHOLOGY PROTEIN 10"/>
    <property type="match status" value="1"/>
</dbReference>
<dbReference type="EMBL" id="ML170156">
    <property type="protein sequence ID" value="TDL29467.1"/>
    <property type="molecule type" value="Genomic_DNA"/>
</dbReference>
<comment type="subcellular location">
    <subcellularLocation>
        <location evidence="6">Mitochondrion outer membrane</location>
        <topology evidence="6">Multi-pass membrane protein</topology>
    </subcellularLocation>
    <text evidence="6">The ERMES/MDM complex localizes to a few discrete foci (around 10 per single cell), that represent mitochondria-endoplasmic reticulum junctions. These foci are often found next to mtDNA nucleoids.</text>
</comment>
<dbReference type="AlphaFoldDB" id="A0A4R5XGX8"/>
<evidence type="ECO:0000313" key="8">
    <source>
        <dbReference type="Proteomes" id="UP000294933"/>
    </source>
</evidence>
<organism evidence="7 8">
    <name type="scientific">Rickenella mellea</name>
    <dbReference type="NCBI Taxonomy" id="50990"/>
    <lineage>
        <taxon>Eukaryota</taxon>
        <taxon>Fungi</taxon>
        <taxon>Dikarya</taxon>
        <taxon>Basidiomycota</taxon>
        <taxon>Agaricomycotina</taxon>
        <taxon>Agaricomycetes</taxon>
        <taxon>Hymenochaetales</taxon>
        <taxon>Rickenellaceae</taxon>
        <taxon>Rickenella</taxon>
    </lineage>
</organism>
<dbReference type="Pfam" id="PF12519">
    <property type="entry name" value="MDM10"/>
    <property type="match status" value="2"/>
</dbReference>
<evidence type="ECO:0000313" key="7">
    <source>
        <dbReference type="EMBL" id="TDL29467.1"/>
    </source>
</evidence>
<keyword evidence="1 6" id="KW-1134">Transmembrane beta strand</keyword>
<dbReference type="GO" id="GO:0015914">
    <property type="term" value="P:phospholipid transport"/>
    <property type="evidence" value="ECO:0007669"/>
    <property type="project" value="TreeGrafter"/>
</dbReference>
<keyword evidence="4 6" id="KW-0496">Mitochondrion</keyword>
<dbReference type="GO" id="GO:0051654">
    <property type="term" value="P:establishment of mitochondrion localization"/>
    <property type="evidence" value="ECO:0007669"/>
    <property type="project" value="TreeGrafter"/>
</dbReference>
<dbReference type="GO" id="GO:0045040">
    <property type="term" value="P:protein insertion into mitochondrial outer membrane"/>
    <property type="evidence" value="ECO:0007669"/>
    <property type="project" value="UniProtKB-UniRule"/>
</dbReference>
<comment type="similarity">
    <text evidence="6">Belongs to the MDM10 family.</text>
</comment>
<evidence type="ECO:0000256" key="2">
    <source>
        <dbReference type="ARBA" id="ARBA00022692"/>
    </source>
</evidence>
<dbReference type="GO" id="GO:1990456">
    <property type="term" value="P:mitochondrion-endoplasmic reticulum membrane tethering"/>
    <property type="evidence" value="ECO:0007669"/>
    <property type="project" value="UniProtKB-UniRule"/>
</dbReference>
<comment type="subunit">
    <text evidence="6">Component of the ER-mitochondria encounter structure (ERMES) or MDM complex, composed of MMM1, MDM10, MDM12 and MDM34. Associates with the mitochondrial outer membrane sorting assembly machinery SAM(core) complex.</text>
</comment>
<evidence type="ECO:0000256" key="4">
    <source>
        <dbReference type="ARBA" id="ARBA00023128"/>
    </source>
</evidence>
<dbReference type="InterPro" id="IPR027539">
    <property type="entry name" value="Mdm10"/>
</dbReference>
<dbReference type="STRING" id="50990.A0A4R5XGX8"/>
<proteinExistence type="inferred from homology"/>
<dbReference type="GO" id="GO:0001401">
    <property type="term" value="C:SAM complex"/>
    <property type="evidence" value="ECO:0007669"/>
    <property type="project" value="TreeGrafter"/>
</dbReference>
<dbReference type="GO" id="GO:0070096">
    <property type="term" value="P:mitochondrial outer membrane translocase complex assembly"/>
    <property type="evidence" value="ECO:0007669"/>
    <property type="project" value="UniProtKB-UniRule"/>
</dbReference>
<comment type="function">
    <text evidence="6">Component of the ERMES/MDM complex, which serves as a molecular tether to connect the endoplasmic reticulum and mitochondria. Components of this complex are involved in the control of mitochondrial shape and protein biogenesis and may function in phospholipid exchange. MDM10 is involved in the late assembly steps of the general translocase of the mitochondrial outer membrane (TOM complex). Functions in the TOM40-specific route of the assembly of outer membrane beta-barrel proteins, including the association of TOM40 with the receptor TOM22 and small TOM proteins. Can associate with the SAM(core) complex as well as the MDM12-MMM1 complex, both involved in late steps of the major beta-barrel assembly pathway, that is responsible for biogenesis of all outer membrane beta-barrel proteins. May act as a switch that shuttles between both complexes and channels precursor proteins into the TOM40-specific pathway. Plays a role in mitochondrial morphology and in the inheritance of mitochondria.</text>
</comment>
<dbReference type="PANTHER" id="PTHR28035:SF1">
    <property type="entry name" value="MITOCHONDRIAL DISTRIBUTION AND MORPHOLOGY PROTEIN 10"/>
    <property type="match status" value="1"/>
</dbReference>
<name>A0A4R5XGX8_9AGAM</name>
<sequence>MVLHPFTTYVLRNYYAATGWNEDNLYGNLTRSSEAILDFDVPTGLRVSVSKAPNSLFRTTYSLNALPTLTGTLGYIFTSCELDLKNSAGVRLKDMVGRFKVYDQPRRPEERPEEWLAGERIDKRDYLMSGLIHVPSGRLDAYYTTRLSRTLQASVSAITNPHSTPTRPMFDGSTGSGHLLLGLQHDTGRWCTDYTWDSDGGLWGVKVLRNFGKLANSDATEDNSNYSGDTNAGLKRVDEEDAMEGGLRGRISAGAELFVGSEKSAGVSLGVRFATLHDLDVTRTQAVPLHPRTPPSQPPTIITSIINPITGQIETAYAARASKDLSLCSRFTFNMNSYDSEWTMGAEWWMRRKPLSSTTGSEHEKLPELGTLDNLTIPSTSLLATPNHSGDIQGVIKARISTSARTSFIWEGRFRSALLSVGVVSDLSNRSTPITAIGLELAYFSSDA</sequence>
<keyword evidence="2 6" id="KW-0812">Transmembrane</keyword>
<evidence type="ECO:0000256" key="6">
    <source>
        <dbReference type="HAMAP-Rule" id="MF_03102"/>
    </source>
</evidence>
<keyword evidence="8" id="KW-1185">Reference proteome</keyword>
<dbReference type="VEuPathDB" id="FungiDB:BD410DRAFT_779869"/>
<keyword evidence="5 6" id="KW-0472">Membrane</keyword>
<protein>
    <recommendedName>
        <fullName evidence="6">Mitochondrial distribution and morphology protein 10</fullName>
    </recommendedName>
    <alternativeName>
        <fullName evidence="6">Mitochondrial inheritance component MDM10</fullName>
    </alternativeName>
</protein>
<evidence type="ECO:0000256" key="1">
    <source>
        <dbReference type="ARBA" id="ARBA00022452"/>
    </source>
</evidence>
<gene>
    <name evidence="6" type="primary">MDM10</name>
    <name evidence="7" type="ORF">BD410DRAFT_779869</name>
</gene>
<reference evidence="7 8" key="1">
    <citation type="submission" date="2018-06" db="EMBL/GenBank/DDBJ databases">
        <title>A transcriptomic atlas of mushroom development highlights an independent origin of complex multicellularity.</title>
        <authorList>
            <consortium name="DOE Joint Genome Institute"/>
            <person name="Krizsan K."/>
            <person name="Almasi E."/>
            <person name="Merenyi Z."/>
            <person name="Sahu N."/>
            <person name="Viragh M."/>
            <person name="Koszo T."/>
            <person name="Mondo S."/>
            <person name="Kiss B."/>
            <person name="Balint B."/>
            <person name="Kues U."/>
            <person name="Barry K."/>
            <person name="Hegedus J.C."/>
            <person name="Henrissat B."/>
            <person name="Johnson J."/>
            <person name="Lipzen A."/>
            <person name="Ohm R."/>
            <person name="Nagy I."/>
            <person name="Pangilinan J."/>
            <person name="Yan J."/>
            <person name="Xiong Y."/>
            <person name="Grigoriev I.V."/>
            <person name="Hibbett D.S."/>
            <person name="Nagy L.G."/>
        </authorList>
    </citation>
    <scope>NUCLEOTIDE SEQUENCE [LARGE SCALE GENOMIC DNA]</scope>
    <source>
        <strain evidence="7 8">SZMC22713</strain>
    </source>
</reference>
<evidence type="ECO:0000256" key="5">
    <source>
        <dbReference type="ARBA" id="ARBA00023136"/>
    </source>
</evidence>
<evidence type="ECO:0000256" key="3">
    <source>
        <dbReference type="ARBA" id="ARBA00022787"/>
    </source>
</evidence>
<accession>A0A4R5XGX8</accession>
<dbReference type="HAMAP" id="MF_03102">
    <property type="entry name" value="Mdm10"/>
    <property type="match status" value="1"/>
</dbReference>
<dbReference type="OrthoDB" id="2103793at2759"/>
<keyword evidence="3 6" id="KW-1000">Mitochondrion outer membrane</keyword>
<dbReference type="GO" id="GO:0032865">
    <property type="term" value="C:ERMES complex"/>
    <property type="evidence" value="ECO:0007669"/>
    <property type="project" value="UniProtKB-UniRule"/>
</dbReference>